<name>X1CWI2_9ZZZZ</name>
<comment type="caution">
    <text evidence="2">The sequence shown here is derived from an EMBL/GenBank/DDBJ whole genome shotgun (WGS) entry which is preliminary data.</text>
</comment>
<dbReference type="GO" id="GO:0006352">
    <property type="term" value="P:DNA-templated transcription initiation"/>
    <property type="evidence" value="ECO:0007669"/>
    <property type="project" value="InterPro"/>
</dbReference>
<evidence type="ECO:0000313" key="2">
    <source>
        <dbReference type="EMBL" id="GAH12856.1"/>
    </source>
</evidence>
<dbReference type="InterPro" id="IPR036388">
    <property type="entry name" value="WH-like_DNA-bd_sf"/>
</dbReference>
<dbReference type="GO" id="GO:0003677">
    <property type="term" value="F:DNA binding"/>
    <property type="evidence" value="ECO:0007669"/>
    <property type="project" value="InterPro"/>
</dbReference>
<organism evidence="2">
    <name type="scientific">marine sediment metagenome</name>
    <dbReference type="NCBI Taxonomy" id="412755"/>
    <lineage>
        <taxon>unclassified sequences</taxon>
        <taxon>metagenomes</taxon>
        <taxon>ecological metagenomes</taxon>
    </lineage>
</organism>
<dbReference type="Gene3D" id="1.10.10.10">
    <property type="entry name" value="Winged helix-like DNA-binding domain superfamily/Winged helix DNA-binding domain"/>
    <property type="match status" value="1"/>
</dbReference>
<gene>
    <name evidence="2" type="ORF">S01H4_54395</name>
</gene>
<dbReference type="EMBL" id="BART01031298">
    <property type="protein sequence ID" value="GAH12856.1"/>
    <property type="molecule type" value="Genomic_DNA"/>
</dbReference>
<dbReference type="Pfam" id="PF08281">
    <property type="entry name" value="Sigma70_r4_2"/>
    <property type="match status" value="1"/>
</dbReference>
<proteinExistence type="predicted"/>
<dbReference type="SUPFAM" id="SSF88659">
    <property type="entry name" value="Sigma3 and sigma4 domains of RNA polymerase sigma factors"/>
    <property type="match status" value="1"/>
</dbReference>
<feature type="domain" description="RNA polymerase sigma factor 70 region 4 type 2" evidence="1">
    <location>
        <begin position="41"/>
        <end position="90"/>
    </location>
</feature>
<reference evidence="2" key="1">
    <citation type="journal article" date="2014" name="Front. Microbiol.">
        <title>High frequency of phylogenetically diverse reductive dehalogenase-homologous genes in deep subseafloor sedimentary metagenomes.</title>
        <authorList>
            <person name="Kawai M."/>
            <person name="Futagami T."/>
            <person name="Toyoda A."/>
            <person name="Takaki Y."/>
            <person name="Nishi S."/>
            <person name="Hori S."/>
            <person name="Arai W."/>
            <person name="Tsubouchi T."/>
            <person name="Morono Y."/>
            <person name="Uchiyama I."/>
            <person name="Ito T."/>
            <person name="Fujiyama A."/>
            <person name="Inagaki F."/>
            <person name="Takami H."/>
        </authorList>
    </citation>
    <scope>NUCLEOTIDE SEQUENCE</scope>
    <source>
        <strain evidence="2">Expedition CK06-06</strain>
    </source>
</reference>
<dbReference type="GO" id="GO:0016987">
    <property type="term" value="F:sigma factor activity"/>
    <property type="evidence" value="ECO:0007669"/>
    <property type="project" value="InterPro"/>
</dbReference>
<dbReference type="AlphaFoldDB" id="X1CWI2"/>
<protein>
    <recommendedName>
        <fullName evidence="1">RNA polymerase sigma factor 70 region 4 type 2 domain-containing protein</fullName>
    </recommendedName>
</protein>
<accession>X1CWI2</accession>
<dbReference type="InterPro" id="IPR013249">
    <property type="entry name" value="RNA_pol_sigma70_r4_t2"/>
</dbReference>
<dbReference type="InterPro" id="IPR013324">
    <property type="entry name" value="RNA_pol_sigma_r3/r4-like"/>
</dbReference>
<evidence type="ECO:0000259" key="1">
    <source>
        <dbReference type="Pfam" id="PF08281"/>
    </source>
</evidence>
<sequence>MRKGGRVDFGIYKADPFLDVAHTKKFTWNFPVAKKDLPEFLDQLLDTLPKRDREVVTRKISGETFRKIAENMPISYQMVFKIYHRAIKKLREEMSDAKIF</sequence>